<protein>
    <submittedName>
        <fullName evidence="1">Zn-ribbon-containing, possibly RNA-binding protein and truncated derivatives</fullName>
    </submittedName>
</protein>
<dbReference type="PANTHER" id="PTHR36456">
    <property type="entry name" value="UPF0232 PROTEIN SCO3875"/>
    <property type="match status" value="1"/>
</dbReference>
<dbReference type="PANTHER" id="PTHR36456:SF1">
    <property type="entry name" value="UPF0232 PROTEIN SCO3875"/>
    <property type="match status" value="1"/>
</dbReference>
<sequence>MKRAYSNNLFETGNTIIPKTMKNLGLLKEYKKNQIFYKWGDIVGKEIEKHISPQEINFGVLYVYANSSVWANNFQYLKIEIIEKINDFLGYKFVKDIQFTRLRKKKIDNYSSILERKIDLGKYVRRVPITDEDLILADAKVQQIEDEKLRQKLKTIYLKSIQLTRLKKDYGWIACKRCGRLTPKEKPICFNCLREIKEEKEATIIEIFEEMPWANYQDILQYVDCNMDMVKKMRDKLIQMIASKLSPDDYTSVEAIKLVMLYKAISPEKLNEYIIKDTLNKLRFDMAFWDNNKIKVKRK</sequence>
<dbReference type="RefSeq" id="WP_115150767.1">
    <property type="nucleotide sequence ID" value="NZ_UGPP01000001.1"/>
</dbReference>
<evidence type="ECO:0000313" key="1">
    <source>
        <dbReference type="EMBL" id="STY69926.1"/>
    </source>
</evidence>
<evidence type="ECO:0000313" key="2">
    <source>
        <dbReference type="Proteomes" id="UP000255234"/>
    </source>
</evidence>
<organism evidence="1 2">
    <name type="scientific">Megamonas hypermegale</name>
    <dbReference type="NCBI Taxonomy" id="158847"/>
    <lineage>
        <taxon>Bacteria</taxon>
        <taxon>Bacillati</taxon>
        <taxon>Bacillota</taxon>
        <taxon>Negativicutes</taxon>
        <taxon>Selenomonadales</taxon>
        <taxon>Selenomonadaceae</taxon>
        <taxon>Megamonas</taxon>
    </lineage>
</organism>
<proteinExistence type="predicted"/>
<accession>A0A378NPY3</accession>
<dbReference type="Pfam" id="PF05258">
    <property type="entry name" value="DciA"/>
    <property type="match status" value="1"/>
</dbReference>
<dbReference type="AlphaFoldDB" id="A0A378NPY3"/>
<dbReference type="Proteomes" id="UP000255234">
    <property type="component" value="Unassembled WGS sequence"/>
</dbReference>
<name>A0A378NPY3_9FIRM</name>
<dbReference type="EMBL" id="UGPP01000001">
    <property type="protein sequence ID" value="STY69926.1"/>
    <property type="molecule type" value="Genomic_DNA"/>
</dbReference>
<dbReference type="InterPro" id="IPR007922">
    <property type="entry name" value="DciA-like"/>
</dbReference>
<gene>
    <name evidence="1" type="ORF">NCTC10571_00004</name>
</gene>
<reference evidence="1 2" key="1">
    <citation type="submission" date="2018-06" db="EMBL/GenBank/DDBJ databases">
        <authorList>
            <consortium name="Pathogen Informatics"/>
            <person name="Doyle S."/>
        </authorList>
    </citation>
    <scope>NUCLEOTIDE SEQUENCE [LARGE SCALE GENOMIC DNA]</scope>
    <source>
        <strain evidence="1 2">NCTC10571</strain>
    </source>
</reference>